<gene>
    <name evidence="14" type="ORF">GE061_004494</name>
</gene>
<name>A0A8S9WZG3_APOLU</name>
<feature type="region of interest" description="Disordered" evidence="11">
    <location>
        <begin position="568"/>
        <end position="595"/>
    </location>
</feature>
<dbReference type="InterPro" id="IPR055072">
    <property type="entry name" value="Ferlin_DSRM"/>
</dbReference>
<dbReference type="GO" id="GO:0032051">
    <property type="term" value="F:clathrin light chain binding"/>
    <property type="evidence" value="ECO:0007669"/>
    <property type="project" value="TreeGrafter"/>
</dbReference>
<dbReference type="InterPro" id="IPR037725">
    <property type="entry name" value="C2F_Ferlin"/>
</dbReference>
<keyword evidence="7 12" id="KW-0472">Membrane</keyword>
<dbReference type="GO" id="GO:0006886">
    <property type="term" value="P:intracellular protein transport"/>
    <property type="evidence" value="ECO:0007669"/>
    <property type="project" value="UniProtKB-UniRule"/>
</dbReference>
<dbReference type="InterPro" id="IPR012968">
    <property type="entry name" value="FerIin_dom"/>
</dbReference>
<comment type="similarity">
    <text evidence="3">Belongs to the clathrin heavy chain family.</text>
</comment>
<keyword evidence="4" id="KW-0479">Metal-binding</keyword>
<feature type="domain" description="C2" evidence="13">
    <location>
        <begin position="870"/>
        <end position="995"/>
    </location>
</feature>
<dbReference type="InterPro" id="IPR000008">
    <property type="entry name" value="C2_dom"/>
</dbReference>
<dbReference type="Pfam" id="PF22901">
    <property type="entry name" value="dsrm_Ferlin"/>
    <property type="match status" value="1"/>
</dbReference>
<dbReference type="InterPro" id="IPR032362">
    <property type="entry name" value="Ferlin_C"/>
</dbReference>
<dbReference type="PANTHER" id="PTHR10292:SF1">
    <property type="entry name" value="CLATHRIN HEAVY CHAIN"/>
    <property type="match status" value="1"/>
</dbReference>
<dbReference type="OrthoDB" id="10059618at2759"/>
<dbReference type="Gene3D" id="2.130.10.110">
    <property type="entry name" value="Clathrin heavy-chain terminal domain"/>
    <property type="match status" value="1"/>
</dbReference>
<dbReference type="Pfam" id="PF13838">
    <property type="entry name" value="Clathrin_H_link"/>
    <property type="match status" value="1"/>
</dbReference>
<dbReference type="GO" id="GO:0030132">
    <property type="term" value="C:clathrin coat of coated pit"/>
    <property type="evidence" value="ECO:0007669"/>
    <property type="project" value="InterPro"/>
</dbReference>
<dbReference type="Pfam" id="PF00637">
    <property type="entry name" value="Clathrin"/>
    <property type="match status" value="7"/>
</dbReference>
<feature type="domain" description="C2" evidence="13">
    <location>
        <begin position="3263"/>
        <end position="3411"/>
    </location>
</feature>
<feature type="domain" description="C2" evidence="13">
    <location>
        <begin position="166"/>
        <end position="287"/>
    </location>
</feature>
<feature type="repeat" description="CHCR" evidence="10">
    <location>
        <begin position="1543"/>
        <end position="1689"/>
    </location>
</feature>
<keyword evidence="6" id="KW-0106">Calcium</keyword>
<dbReference type="PROSITE" id="PS50236">
    <property type="entry name" value="CHCR"/>
    <property type="match status" value="7"/>
</dbReference>
<dbReference type="CDD" id="cd08374">
    <property type="entry name" value="C2F_Ferlin"/>
    <property type="match status" value="1"/>
</dbReference>
<dbReference type="GO" id="GO:0005938">
    <property type="term" value="C:cell cortex"/>
    <property type="evidence" value="ECO:0007669"/>
    <property type="project" value="TreeGrafter"/>
</dbReference>
<dbReference type="InterPro" id="IPR055358">
    <property type="entry name" value="CHCR"/>
</dbReference>
<dbReference type="GO" id="GO:0046872">
    <property type="term" value="F:metal ion binding"/>
    <property type="evidence" value="ECO:0007669"/>
    <property type="project" value="UniProtKB-KW"/>
</dbReference>
<reference evidence="14" key="1">
    <citation type="journal article" date="2021" name="Mol. Ecol. Resour.">
        <title>Apolygus lucorum genome provides insights into omnivorousness and mesophyll feeding.</title>
        <authorList>
            <person name="Liu Y."/>
            <person name="Liu H."/>
            <person name="Wang H."/>
            <person name="Huang T."/>
            <person name="Liu B."/>
            <person name="Yang B."/>
            <person name="Yin L."/>
            <person name="Li B."/>
            <person name="Zhang Y."/>
            <person name="Zhang S."/>
            <person name="Jiang F."/>
            <person name="Zhang X."/>
            <person name="Ren Y."/>
            <person name="Wang B."/>
            <person name="Wang S."/>
            <person name="Lu Y."/>
            <person name="Wu K."/>
            <person name="Fan W."/>
            <person name="Wang G."/>
        </authorList>
    </citation>
    <scope>NUCLEOTIDE SEQUENCE</scope>
    <source>
        <strain evidence="14">12Hb</strain>
    </source>
</reference>
<dbReference type="Pfam" id="PF09268">
    <property type="entry name" value="Clathrin-link"/>
    <property type="match status" value="1"/>
</dbReference>
<dbReference type="FunFam" id="1.25.40.10:FF:000082">
    <property type="entry name" value="Clathrin heavy chain"/>
    <property type="match status" value="1"/>
</dbReference>
<protein>
    <recommendedName>
        <fullName evidence="13">C2 domain-containing protein</fullName>
    </recommendedName>
</protein>
<keyword evidence="12" id="KW-0812">Transmembrane</keyword>
<dbReference type="FunFam" id="2.60.40.150:FF:000138">
    <property type="entry name" value="Fer-1-like family member 6"/>
    <property type="match status" value="1"/>
</dbReference>
<feature type="repeat" description="CHCR" evidence="10">
    <location>
        <begin position="2134"/>
        <end position="2275"/>
    </location>
</feature>
<dbReference type="InterPro" id="IPR037720">
    <property type="entry name" value="C2B_Ferlin"/>
</dbReference>
<dbReference type="SMART" id="SM00239">
    <property type="entry name" value="C2"/>
    <property type="match status" value="5"/>
</dbReference>
<dbReference type="FunFam" id="2.60.40.150:FF:000054">
    <property type="entry name" value="otoferlin isoform X2"/>
    <property type="match status" value="1"/>
</dbReference>
<organism evidence="14 15">
    <name type="scientific">Apolygus lucorum</name>
    <name type="common">Small green plant bug</name>
    <name type="synonym">Lygocoris lucorum</name>
    <dbReference type="NCBI Taxonomy" id="248454"/>
    <lineage>
        <taxon>Eukaryota</taxon>
        <taxon>Metazoa</taxon>
        <taxon>Ecdysozoa</taxon>
        <taxon>Arthropoda</taxon>
        <taxon>Hexapoda</taxon>
        <taxon>Insecta</taxon>
        <taxon>Pterygota</taxon>
        <taxon>Neoptera</taxon>
        <taxon>Paraneoptera</taxon>
        <taxon>Hemiptera</taxon>
        <taxon>Heteroptera</taxon>
        <taxon>Panheteroptera</taxon>
        <taxon>Cimicomorpha</taxon>
        <taxon>Miridae</taxon>
        <taxon>Mirini</taxon>
        <taxon>Apolygus</taxon>
    </lineage>
</organism>
<dbReference type="Pfam" id="PF08150">
    <property type="entry name" value="FerB"/>
    <property type="match status" value="1"/>
</dbReference>
<dbReference type="GO" id="GO:0045807">
    <property type="term" value="P:positive regulation of endocytosis"/>
    <property type="evidence" value="ECO:0007669"/>
    <property type="project" value="UniProtKB-ARBA"/>
</dbReference>
<dbReference type="EMBL" id="WIXP02000012">
    <property type="protein sequence ID" value="KAF6202097.1"/>
    <property type="molecule type" value="Genomic_DNA"/>
</dbReference>
<evidence type="ECO:0000256" key="12">
    <source>
        <dbReference type="SAM" id="Phobius"/>
    </source>
</evidence>
<dbReference type="InterPro" id="IPR015348">
    <property type="entry name" value="Clathrin_H-chain_linker_core"/>
</dbReference>
<dbReference type="Proteomes" id="UP000466442">
    <property type="component" value="Linkage Group LG12"/>
</dbReference>
<dbReference type="SUPFAM" id="SSF48371">
    <property type="entry name" value="ARM repeat"/>
    <property type="match status" value="6"/>
</dbReference>
<feature type="repeat" description="CHCR" evidence="10">
    <location>
        <begin position="2280"/>
        <end position="2426"/>
    </location>
</feature>
<evidence type="ECO:0000256" key="5">
    <source>
        <dbReference type="ARBA" id="ARBA00022737"/>
    </source>
</evidence>
<evidence type="ECO:0000256" key="6">
    <source>
        <dbReference type="ARBA" id="ARBA00022837"/>
    </source>
</evidence>
<dbReference type="InterPro" id="IPR016025">
    <property type="entry name" value="Clathrin_H-chain_N"/>
</dbReference>
<keyword evidence="15" id="KW-1185">Reference proteome</keyword>
<dbReference type="SMART" id="SM00299">
    <property type="entry name" value="CLH"/>
    <property type="match status" value="7"/>
</dbReference>
<dbReference type="InterPro" id="IPR011990">
    <property type="entry name" value="TPR-like_helical_dom_sf"/>
</dbReference>
<dbReference type="CDD" id="cd04011">
    <property type="entry name" value="C2B_Ferlin"/>
    <property type="match status" value="1"/>
</dbReference>
<feature type="domain" description="C2" evidence="13">
    <location>
        <begin position="3025"/>
        <end position="3143"/>
    </location>
</feature>
<feature type="repeat" description="CHCR" evidence="10">
    <location>
        <begin position="1839"/>
        <end position="1978"/>
    </location>
</feature>
<accession>A0A8S9WZG3</accession>
<dbReference type="InterPro" id="IPR037722">
    <property type="entry name" value="C2C_Ferlin"/>
</dbReference>
<comment type="subcellular location">
    <subcellularLocation>
        <location evidence="1">Cytoplasmic vesicle membrane</location>
        <topology evidence="1">Peripheral membrane protein</topology>
        <orientation evidence="1">Cytoplasmic side</orientation>
    </subcellularLocation>
    <subcellularLocation>
        <location evidence="2">Membrane</location>
        <location evidence="2">Coated pit</location>
        <topology evidence="2">Peripheral membrane protein</topology>
        <orientation evidence="2">Cytoplasmic side</orientation>
    </subcellularLocation>
</comment>
<dbReference type="SMART" id="SM01201">
    <property type="entry name" value="FerB"/>
    <property type="match status" value="1"/>
</dbReference>
<feature type="domain" description="C2" evidence="13">
    <location>
        <begin position="325"/>
        <end position="459"/>
    </location>
</feature>
<dbReference type="InterPro" id="IPR037723">
    <property type="entry name" value="C2D_Ferlin"/>
</dbReference>
<keyword evidence="9" id="KW-0968">Cytoplasmic vesicle</keyword>
<dbReference type="CDD" id="cd04017">
    <property type="entry name" value="C2D_Ferlin"/>
    <property type="match status" value="1"/>
</dbReference>
<dbReference type="InterPro" id="IPR012561">
    <property type="entry name" value="Ferlin_B-domain"/>
</dbReference>
<dbReference type="PANTHER" id="PTHR10292">
    <property type="entry name" value="CLATHRIN HEAVY CHAIN RELATED"/>
    <property type="match status" value="1"/>
</dbReference>
<sequence length="3543" mass="403294">MKINEEELMIGEEEMMSLVANLNGFTKLNNQATVSFDVSFNMLDGSDWSLNTDQQMLNDIEQNIANIERSMRRRGSWNSHEPSPEQSPSKVTTLKSSVRTLMRFGRHKNRRKQNLGESAGNCAVDSIDQCTPLLHGQQRSSSVSSISSNDSVTSLTQSIPNTKRIVKQDAALSAWQSALKSQDFQVCITVIEARQLAGLNMDPVVCVQVGDTKKYTSVKESTNCPYYNEYFVFDFHMPAVMLFDKIITLSVLHSRKLLRAGTVVGSFKIDLRTVYDTEEHQFFHKWALLTDPDDIAGGPKGYLKCDISVIGKGDTVRVPSKSEKDDDNIEANLLLPAGVPIERQRARFIVRIYRADGLPKMNSSIVANVKKAFTGESRDLVDPYVQVSFAGLSGKTTVKKSSYAPVWNEQVVFTEMFPPLCQRIKIQIRDNDPVNSVIATHFVDLKSISNDGERGFLPTLGPTFIHMYGSTRDYSLIDQHSGLNTGLGEGVSYRARLLVGIRTEISDTVDILPSQVSVEPISPVNEGAFGKVEEFFLFACIMEASMIDRKLGEKPMFFELSIGNAGNTIDGHNQTSNESPESDNEDAPLESVKSDVHNWSSTTSKVKPMTHDKTYYFLPYWDDKPCMHLRAPWPDLRRRMYNSNMLGKMADALEDGLNEVSSLEALDLGDGQPEAKLRTVLEDLCMSCHRYVTITNGAGAIGFTRLDKNRLKHCVSTVESVGSMARNLKALVTRHSFKERYKTAQTYLQKLKAIIEDPQHALPDVFIWLVSNGKRTAYQRIPAREIVYSPIEEESGHHCSKVHSLFLKECANSRHPWLPGKKGVGAGGWIVPAKLQIYLWCGLVKHKKNFVSGLTRGYQISHEIKNAERPHAMPPACIHYLEKYSFQLRAYMYQARSLIGSDASGLSDPFARVVCGEYCKTTQVIDETLSPTWDELLVFDEILVYGTKEEIKEDPPTIIIEIFDQDKVGKSEFIGRAVAKPHVKLKEEPYTKPNFPPNLEWFEIFRGQERAGELLATFELLEASVNFHSLTMESDKFICVREKTGESMQVVIIDLNNVANPMRRPISADSAIMNPVSKVIALKGKTADSPQKTLQIFNMEMKTKMKSHVMTEEVVFWKWFTASCVAIVTETSVYHWEMEGETSPVKVFDRHANLNGFQMINYRADPRNTWLLLVGISAQAQRAVGAMQLYSVERNCSQAIEGHTAAFAQFKMDGNPEVSTLLCFAVRTAQSGKLHIIEVGQPPAGNSPYPKKSVDVLFPVDAKNDFPVAMQVSDRYQVVYLITKYGYIHLYDLDTATCLYMNRISGDTIFVTAPHETTGGIIGVNRKGQVLSVTVDEDSIIPHIINVLGNPELALKIAARNGLGGAEELFIKKFDNLFDNGKYSEAAKVAATSPKDVLRTPMTIQKFQKLPISQGQTSPLLQYFAILLDQNRLNKYESLELSRPVLAQNKKHLIEKWLLEDKLECSEELGDLIKQFDQSLALSVYLRASVPHKVVLSFAEAGNFQKLFLYAKKVNYTPDYVSLLRTLARQNPEQAGNFAQMITKEDEQVSDLAQIVDVLMEYNLVQQTTAFLLDVLKNNRPEEGPLQTRLLEINLNAAPQVADAILGNDMFSHYDKMYIAQLCEKVGLLQRALQNYTDLYDIKRAVVQTHLITSDWLVGYFGTLSCEYSYECLKAMLAANTKQNLRICVQIATKYYEQLTASAMIDLFESFKCYDGLFYFLGTVVNFSEDEEVHFKYIEAACLTGQTKEVERICRESNSYNPEKVRNFLKQAKLSDQLPLIIVCDRFDFIDDLVLYLHQNNLQPFIEVLVQKVNSTRLPVVVGTLLDLDCSEDSILNIISAVRGQFIIESLVEQLEKRNRLKLLLPWLESKTHNGSTEEAVHNALAKLYIDGDSNAERFLVENKYYDSKVVGRYCEKRDPHLACIVYERGQCDKELINVCNENSLFKIEARYLVRRRDPDLWVEALKNTNPYKRQIIDQVVQNVLTETQDSEDISATVKAFMAADMPNELIELLERLILDSSIFNKNRNLQNLLLLTAIKTDRTKVMDYINKMDNFDVSDIGHIAINNGLFEEAFTIYRKFEENSAAIQVLIDHLKNIERACEFAEQCNDPAVWSQLGKAQLRLDFVKEAIDSFIKAGDPTSFVAIVEKAQEANVWGDLVKYLRMARKKTKNSSIESELVFALAKINRLRDMEDILSAAHSADVLKIGDRCYEQKMYEAAKILYNSISNFARLAQALVHLKEFQCAVDCARKANNTQTLKEVCFACIDQREFRLAHMCGLHIAVHADELEELIQYYEKTGNFEELVTLLESALGMERAHMGIFTELAILYSKHEPIKMREHLELFWSRVNIPKVIRAAEQAHLWADIVFLYDKYQEYDNAILIMIDHPTDAWKEGHFKDVITKIANVELYYKAVQFYLEYKPLLLNDLLVVLTPRLDHTRTVNMFITNGNLRLIKAYLRTVQPLNNKAVNEALNSLFIEEEDFEALKTSTETYNNFNNVALAQKLENHHYIEFRRISAKLYKMNNRWKQSVELCKRAKLFKDAIEHAAESKNVDIVVELLDWFLKNGNNECFVACLFQCYDLVRPDVVLELSWRHGVIDVTMPYFIQVTREYTSNVDRLLEIEKNRLQEAEQKENLPPESQLMLQLGFQSMIDLPELPLPKTSPTLGFQPNENIGPILPVPRGIRPTLATYRLEVLFWGLRDLKRVHLLTVDKPRVDIECAGHILSSSVIHNAKKNPNFSTPVKYIELELPEQELYQPPLTIRAVDCRSFGRFTLVGTHMINSVQKYTYTPQTKKQREAEDKKIVQQQLVQAQDDYNPQMKPTSPQLANGSIFPRENEPLLPKDTTIFISYGTQSVFKKEEKTEINKRRKKSSGMVSNMNPEDDEESRDWWTKYFASVEAMIQEGKDARKDLQLQNGPMAFPAEVDQKGKTKIGSKLVAKLSPKANLPRLPNTSKLKIFSSELESQPEFEGFNEWLSSFELYRGKKTGDESEDESRVVGIFKGAIKIYRWPLPRDTVDHTVMGFDPQFGFFQGLPSNEPIHVLVRVYIVKATDLHPMDLNGKADPYVVLQLGTKRIADKENYISKQLNPVFGKCFEIEATFPQDSMLTVQVLDWDLVGADDLIGETKIDLENRFYSRHRATCGLTSSYDVTGYNQWRDPMKPTQILARLCKEGKIDPPVYLADRVKVGGKTFCVQNNDGELGVRGNEEEMALGVLHNWHEVPRVGCHLVPEHVETRPLYNPDKPGIEQGKLEMWVDMFPMDMPAPGPPLDIAARKPKPYELRVIIWNTDEVVLEDDAFFTGEKMSDIYVKGWLKGPEDCQCTDIHYRSLTGEGNFNWRFVFPFQYLVAEQKIVISRKESLFSWDETESKIPARLELQVWDADHFSADDFLGAITLDLNTFPRGAKSAKLCTLDMLKLDGSVPMVNIFKAKRVKGWWPFYVKKENEEMELTGKVEAEIHLLTQEEAEKNPAGLGRNEPDPLDKPNRPDASFMWFLNPLKSIRYIVWHNYKWKILKFFIVLAVVFMFLLFFYAIPGYSVKKIIGA</sequence>
<dbReference type="Gene3D" id="2.60.40.150">
    <property type="entry name" value="C2 domain"/>
    <property type="match status" value="5"/>
</dbReference>
<dbReference type="InterPro" id="IPR000547">
    <property type="entry name" value="Clathrin_H-chain/VPS_repeat"/>
</dbReference>
<dbReference type="Pfam" id="PF00168">
    <property type="entry name" value="C2"/>
    <property type="match status" value="5"/>
</dbReference>
<dbReference type="GO" id="GO:0030130">
    <property type="term" value="C:clathrin coat of trans-Golgi network vesicle"/>
    <property type="evidence" value="ECO:0007669"/>
    <property type="project" value="InterPro"/>
</dbReference>
<dbReference type="GO" id="GO:0045334">
    <property type="term" value="C:clathrin-coated endocytic vesicle"/>
    <property type="evidence" value="ECO:0007669"/>
    <property type="project" value="TreeGrafter"/>
</dbReference>
<proteinExistence type="inferred from homology"/>
<feature type="region of interest" description="Disordered" evidence="11">
    <location>
        <begin position="2862"/>
        <end position="2887"/>
    </location>
</feature>
<dbReference type="FunFam" id="1.25.40.10:FF:000001">
    <property type="entry name" value="Clathrin heavy chain"/>
    <property type="match status" value="1"/>
</dbReference>
<dbReference type="FunFam" id="2.60.40.150:FF:000034">
    <property type="entry name" value="otoferlin isoform X2"/>
    <property type="match status" value="1"/>
</dbReference>
<dbReference type="Gene3D" id="1.25.40.10">
    <property type="entry name" value="Tetratricopeptide repeat domain"/>
    <property type="match status" value="4"/>
</dbReference>
<evidence type="ECO:0000256" key="8">
    <source>
        <dbReference type="ARBA" id="ARBA00023176"/>
    </source>
</evidence>
<feature type="repeat" description="CHCR" evidence="10">
    <location>
        <begin position="1985"/>
        <end position="2130"/>
    </location>
</feature>
<evidence type="ECO:0000313" key="14">
    <source>
        <dbReference type="EMBL" id="KAF6202097.1"/>
    </source>
</evidence>
<dbReference type="SUPFAM" id="SSF50989">
    <property type="entry name" value="Clathrin heavy-chain terminal domain"/>
    <property type="match status" value="1"/>
</dbReference>
<feature type="repeat" description="CHCR" evidence="10">
    <location>
        <begin position="1692"/>
        <end position="1834"/>
    </location>
</feature>
<evidence type="ECO:0000256" key="11">
    <source>
        <dbReference type="SAM" id="MobiDB-lite"/>
    </source>
</evidence>
<feature type="compositionally biased region" description="Polar residues" evidence="11">
    <location>
        <begin position="76"/>
        <end position="92"/>
    </location>
</feature>
<dbReference type="Pfam" id="PF16165">
    <property type="entry name" value="Ferlin_C"/>
    <property type="match status" value="1"/>
</dbReference>
<evidence type="ECO:0000256" key="4">
    <source>
        <dbReference type="ARBA" id="ARBA00022723"/>
    </source>
</evidence>
<dbReference type="InterPro" id="IPR016024">
    <property type="entry name" value="ARM-type_fold"/>
</dbReference>
<evidence type="ECO:0000256" key="1">
    <source>
        <dbReference type="ARBA" id="ARBA00004180"/>
    </source>
</evidence>
<dbReference type="GO" id="GO:0005198">
    <property type="term" value="F:structural molecule activity"/>
    <property type="evidence" value="ECO:0007669"/>
    <property type="project" value="InterPro"/>
</dbReference>
<evidence type="ECO:0000256" key="9">
    <source>
        <dbReference type="ARBA" id="ARBA00023329"/>
    </source>
</evidence>
<evidence type="ECO:0000256" key="7">
    <source>
        <dbReference type="ARBA" id="ARBA00023136"/>
    </source>
</evidence>
<feature type="repeat" description="CHCR" evidence="10">
    <location>
        <begin position="2429"/>
        <end position="2572"/>
    </location>
</feature>
<keyword evidence="5" id="KW-0677">Repeat</keyword>
<dbReference type="InterPro" id="IPR037724">
    <property type="entry name" value="C2E_Ferlin"/>
</dbReference>
<dbReference type="SUPFAM" id="SSF49562">
    <property type="entry name" value="C2 domain (Calcium/lipid-binding domain, CaLB)"/>
    <property type="match status" value="6"/>
</dbReference>
<dbReference type="CDD" id="cd04037">
    <property type="entry name" value="C2E_Ferlin"/>
    <property type="match status" value="1"/>
</dbReference>
<keyword evidence="12" id="KW-1133">Transmembrane helix</keyword>
<evidence type="ECO:0000313" key="15">
    <source>
        <dbReference type="Proteomes" id="UP000466442"/>
    </source>
</evidence>
<dbReference type="FunFam" id="1.25.40.10:FF:000002">
    <property type="entry name" value="Clathrin heavy chain"/>
    <property type="match status" value="1"/>
</dbReference>
<feature type="region of interest" description="Disordered" evidence="11">
    <location>
        <begin position="72"/>
        <end position="92"/>
    </location>
</feature>
<comment type="caution">
    <text evidence="14">The sequence shown here is derived from an EMBL/GenBank/DDBJ whole genome shotgun (WGS) entry which is preliminary data.</text>
</comment>
<dbReference type="GO" id="GO:0071439">
    <property type="term" value="C:clathrin complex"/>
    <property type="evidence" value="ECO:0007669"/>
    <property type="project" value="TreeGrafter"/>
</dbReference>
<evidence type="ECO:0000256" key="2">
    <source>
        <dbReference type="ARBA" id="ARBA00004277"/>
    </source>
</evidence>
<dbReference type="InterPro" id="IPR022365">
    <property type="entry name" value="Clathrin_H-chain_propeller_rpt"/>
</dbReference>
<dbReference type="Pfam" id="PF08151">
    <property type="entry name" value="FerI"/>
    <property type="match status" value="1"/>
</dbReference>
<dbReference type="PROSITE" id="PS50004">
    <property type="entry name" value="C2"/>
    <property type="match status" value="6"/>
</dbReference>
<feature type="compositionally biased region" description="Polar residues" evidence="11">
    <location>
        <begin position="568"/>
        <end position="579"/>
    </location>
</feature>
<feature type="transmembrane region" description="Helical" evidence="12">
    <location>
        <begin position="3512"/>
        <end position="3532"/>
    </location>
</feature>
<evidence type="ECO:0000259" key="13">
    <source>
        <dbReference type="PROSITE" id="PS50004"/>
    </source>
</evidence>
<evidence type="ECO:0000256" key="3">
    <source>
        <dbReference type="ARBA" id="ARBA00009535"/>
    </source>
</evidence>
<dbReference type="GO" id="GO:0006898">
    <property type="term" value="P:receptor-mediated endocytosis"/>
    <property type="evidence" value="ECO:0007669"/>
    <property type="project" value="TreeGrafter"/>
</dbReference>
<feature type="domain" description="C2" evidence="13">
    <location>
        <begin position="2673"/>
        <end position="2797"/>
    </location>
</feature>
<dbReference type="GO" id="GO:0016050">
    <property type="term" value="P:vesicle organization"/>
    <property type="evidence" value="ECO:0007669"/>
    <property type="project" value="UniProtKB-ARBA"/>
</dbReference>
<dbReference type="Gene3D" id="1.25.40.730">
    <property type="match status" value="1"/>
</dbReference>
<dbReference type="FunFam" id="2.130.10.110:FF:000003">
    <property type="entry name" value="Clathrin heavy chain"/>
    <property type="match status" value="1"/>
</dbReference>
<dbReference type="CDD" id="cd04018">
    <property type="entry name" value="C2C_Ferlin"/>
    <property type="match status" value="1"/>
</dbReference>
<dbReference type="InterPro" id="IPR035892">
    <property type="entry name" value="C2_domain_sf"/>
</dbReference>
<dbReference type="SMART" id="SM01202">
    <property type="entry name" value="FerI"/>
    <property type="match status" value="1"/>
</dbReference>
<keyword evidence="8" id="KW-0168">Coated pit</keyword>
<evidence type="ECO:0000256" key="10">
    <source>
        <dbReference type="PROSITE-ProRule" id="PRU01006"/>
    </source>
</evidence>
<dbReference type="FunFam" id="1.25.40.10:FF:000005">
    <property type="entry name" value="Clathrin heavy chain"/>
    <property type="match status" value="1"/>
</dbReference>
<dbReference type="Pfam" id="PF01394">
    <property type="entry name" value="Clathrin_propel"/>
    <property type="match status" value="3"/>
</dbReference>